<sequence length="422" mass="46945">MAIGLVLGGGAPNLPLMSGALLALDDAGIEFDVVSTTGAGMLIGLLYAAPRNGTRKETLQATREMGVHDSIYNMFPVNYKIFHKAGPMAEAYTKFHQTWLAAMPRENEAQRFMSDITQFWVAAFCPSDMNPKQNGMCQPPPWIDLVVDFDKLTDFDGEFLMSAYCIEDEAEVTFAKEEITSDHFKAALAMPLIYAPYKMDGKTYLEGSAFDTLAFSPGNVMSRNLVDTVIYFDILGQRKLIAEPDNLYDAWVHSIINPLTRIAEMDSANYETTGSQLEGIDVLRMPFRDNISEEQWPKVLDWSYSNMSTLFDIGYKTGTEFAQTHKAKLEATNVKTPKNTIETIAKKGMGKEMMDIVKTAKKSAAPAKGSELKKQFEKLAKAEGKENDKDLITAFSYAAQMFEQSYGPEKNAKKQSTASKDK</sequence>
<protein>
    <recommendedName>
        <fullName evidence="2">PNPLA domain-containing protein</fullName>
    </recommendedName>
</protein>
<dbReference type="InterPro" id="IPR002641">
    <property type="entry name" value="PNPLA_dom"/>
</dbReference>
<dbReference type="HOGENOM" id="CLU_053681_0_0_5"/>
<dbReference type="GO" id="GO:0006629">
    <property type="term" value="P:lipid metabolic process"/>
    <property type="evidence" value="ECO:0007669"/>
    <property type="project" value="UniProtKB-KW"/>
</dbReference>
<evidence type="ECO:0000313" key="4">
    <source>
        <dbReference type="Proteomes" id="UP000001353"/>
    </source>
</evidence>
<keyword evidence="4" id="KW-1185">Reference proteome</keyword>
<evidence type="ECO:0000259" key="2">
    <source>
        <dbReference type="Pfam" id="PF01734"/>
    </source>
</evidence>
<dbReference type="KEGG" id="rli:RLO149_c015110"/>
<dbReference type="RefSeq" id="WP_013961442.1">
    <property type="nucleotide sequence ID" value="NC_015730.1"/>
</dbReference>
<dbReference type="Gene3D" id="3.40.1090.10">
    <property type="entry name" value="Cytosolic phospholipase A2 catalytic domain"/>
    <property type="match status" value="1"/>
</dbReference>
<dbReference type="AlphaFoldDB" id="F7ZFW6"/>
<dbReference type="InterPro" id="IPR016035">
    <property type="entry name" value="Acyl_Trfase/lysoPLipase"/>
</dbReference>
<dbReference type="Proteomes" id="UP000001353">
    <property type="component" value="Chromosome"/>
</dbReference>
<organism evidence="3 4">
    <name type="scientific">Roseobacter litoralis (strain ATCC 49566 / DSM 6996 / JCM 21268 / NBRC 15278 / OCh 149)</name>
    <dbReference type="NCBI Taxonomy" id="391595"/>
    <lineage>
        <taxon>Bacteria</taxon>
        <taxon>Pseudomonadati</taxon>
        <taxon>Pseudomonadota</taxon>
        <taxon>Alphaproteobacteria</taxon>
        <taxon>Rhodobacterales</taxon>
        <taxon>Roseobacteraceae</taxon>
        <taxon>Roseobacter</taxon>
    </lineage>
</organism>
<evidence type="ECO:0000256" key="1">
    <source>
        <dbReference type="ARBA" id="ARBA00023098"/>
    </source>
</evidence>
<gene>
    <name evidence="3" type="ordered locus">RLO149_c015110</name>
</gene>
<dbReference type="EMBL" id="CP002623">
    <property type="protein sequence ID" value="AEI93506.1"/>
    <property type="molecule type" value="Genomic_DNA"/>
</dbReference>
<accession>F7ZFW6</accession>
<evidence type="ECO:0000313" key="3">
    <source>
        <dbReference type="EMBL" id="AEI93506.1"/>
    </source>
</evidence>
<feature type="domain" description="PNPLA" evidence="2">
    <location>
        <begin position="5"/>
        <end position="213"/>
    </location>
</feature>
<reference evidence="3 4" key="1">
    <citation type="journal article" date="2011" name="BMC Genomics">
        <title>Comparative genome analysis and genome-guided physiological analysis of Roseobacter litoralis.</title>
        <authorList>
            <person name="Kalhoefer D."/>
            <person name="Thole S."/>
            <person name="Voget S."/>
            <person name="Lehmann R."/>
            <person name="Liesegang H."/>
            <person name="Wollher A."/>
            <person name="Daniel R."/>
            <person name="Simon M."/>
            <person name="Brinkhoff T."/>
        </authorList>
    </citation>
    <scope>NUCLEOTIDE SEQUENCE [LARGE SCALE GENOMIC DNA]</scope>
    <source>
        <strain evidence="4">ATCC 49566 / DSM 6996 / JCM 21268 / NBRC 15278 / OCh 149</strain>
    </source>
</reference>
<name>F7ZFW6_ROSLO</name>
<proteinExistence type="predicted"/>
<dbReference type="SUPFAM" id="SSF52151">
    <property type="entry name" value="FabD/lysophospholipase-like"/>
    <property type="match status" value="1"/>
</dbReference>
<dbReference type="eggNOG" id="COG1752">
    <property type="taxonomic scope" value="Bacteria"/>
</dbReference>
<dbReference type="Pfam" id="PF01734">
    <property type="entry name" value="Patatin"/>
    <property type="match status" value="1"/>
</dbReference>
<dbReference type="OrthoDB" id="7805480at2"/>
<dbReference type="STRING" id="391595.RLO149_c015110"/>
<keyword evidence="1" id="KW-0443">Lipid metabolism</keyword>